<feature type="transmembrane region" description="Helical" evidence="8">
    <location>
        <begin position="315"/>
        <end position="336"/>
    </location>
</feature>
<dbReference type="PRINTS" id="PR01437">
    <property type="entry name" value="NUOXDRDTASE4"/>
</dbReference>
<evidence type="ECO:0000313" key="11">
    <source>
        <dbReference type="Proteomes" id="UP001243623"/>
    </source>
</evidence>
<dbReference type="PANTHER" id="PTHR42682:SF5">
    <property type="entry name" value="HYDROGENASE-4 COMPONENT F"/>
    <property type="match status" value="1"/>
</dbReference>
<keyword evidence="5" id="KW-0560">Oxidoreductase</keyword>
<evidence type="ECO:0000256" key="6">
    <source>
        <dbReference type="ARBA" id="ARBA00023136"/>
    </source>
</evidence>
<evidence type="ECO:0000259" key="9">
    <source>
        <dbReference type="Pfam" id="PF00361"/>
    </source>
</evidence>
<dbReference type="Pfam" id="PF00361">
    <property type="entry name" value="Proton_antipo_M"/>
    <property type="match status" value="1"/>
</dbReference>
<feature type="transmembrane region" description="Helical" evidence="8">
    <location>
        <begin position="410"/>
        <end position="430"/>
    </location>
</feature>
<feature type="transmembrane region" description="Helical" evidence="8">
    <location>
        <begin position="277"/>
        <end position="295"/>
    </location>
</feature>
<keyword evidence="2" id="KW-1003">Cell membrane</keyword>
<feature type="transmembrane region" description="Helical" evidence="8">
    <location>
        <begin position="373"/>
        <end position="395"/>
    </location>
</feature>
<dbReference type="AlphaFoldDB" id="A0A9Y2AHD8"/>
<reference evidence="10" key="1">
    <citation type="submission" date="2023-03" db="EMBL/GenBank/DDBJ databases">
        <title>Selenobaculum gbiensis gen. nov. sp. nov., a new bacterium isolated from the gut microbiota of IBD patient.</title>
        <authorList>
            <person name="Yeo S."/>
            <person name="Park H."/>
            <person name="Huh C.S."/>
        </authorList>
    </citation>
    <scope>NUCLEOTIDE SEQUENCE</scope>
    <source>
        <strain evidence="10">ICN-92133</strain>
    </source>
</reference>
<feature type="transmembrane region" description="Helical" evidence="8">
    <location>
        <begin position="450"/>
        <end position="470"/>
    </location>
</feature>
<gene>
    <name evidence="10" type="ORF">P3F81_00585</name>
</gene>
<evidence type="ECO:0000313" key="10">
    <source>
        <dbReference type="EMBL" id="WIW70854.1"/>
    </source>
</evidence>
<dbReference type="InterPro" id="IPR001750">
    <property type="entry name" value="ND/Mrp_TM"/>
</dbReference>
<feature type="transmembrane region" description="Helical" evidence="8">
    <location>
        <begin position="209"/>
        <end position="233"/>
    </location>
</feature>
<feature type="transmembrane region" description="Helical" evidence="8">
    <location>
        <begin position="159"/>
        <end position="179"/>
    </location>
</feature>
<dbReference type="RefSeq" id="WP_147667357.1">
    <property type="nucleotide sequence ID" value="NZ_CP120678.1"/>
</dbReference>
<comment type="subcellular location">
    <subcellularLocation>
        <location evidence="1">Cell membrane</location>
        <topology evidence="1">Multi-pass membrane protein</topology>
    </subcellularLocation>
    <subcellularLocation>
        <location evidence="7">Membrane</location>
        <topology evidence="7">Multi-pass membrane protein</topology>
    </subcellularLocation>
</comment>
<dbReference type="GO" id="GO:0005886">
    <property type="term" value="C:plasma membrane"/>
    <property type="evidence" value="ECO:0007669"/>
    <property type="project" value="UniProtKB-SubCell"/>
</dbReference>
<proteinExistence type="predicted"/>
<feature type="transmembrane region" description="Helical" evidence="8">
    <location>
        <begin position="61"/>
        <end position="86"/>
    </location>
</feature>
<dbReference type="GO" id="GO:0008137">
    <property type="term" value="F:NADH dehydrogenase (ubiquinone) activity"/>
    <property type="evidence" value="ECO:0007669"/>
    <property type="project" value="InterPro"/>
</dbReference>
<organism evidence="10 11">
    <name type="scientific">Selenobaculum gibii</name>
    <dbReference type="NCBI Taxonomy" id="3054208"/>
    <lineage>
        <taxon>Bacteria</taxon>
        <taxon>Bacillati</taxon>
        <taxon>Bacillota</taxon>
        <taxon>Negativicutes</taxon>
        <taxon>Selenomonadales</taxon>
        <taxon>Selenomonadaceae</taxon>
        <taxon>Selenobaculum</taxon>
    </lineage>
</organism>
<dbReference type="KEGG" id="sgbi:P3F81_00585"/>
<feature type="domain" description="NADH:quinone oxidoreductase/Mrp antiporter transmembrane" evidence="9">
    <location>
        <begin position="124"/>
        <end position="415"/>
    </location>
</feature>
<accession>A0A9Y2AHD8</accession>
<evidence type="ECO:0000256" key="2">
    <source>
        <dbReference type="ARBA" id="ARBA00022475"/>
    </source>
</evidence>
<evidence type="ECO:0000256" key="1">
    <source>
        <dbReference type="ARBA" id="ARBA00004651"/>
    </source>
</evidence>
<dbReference type="InterPro" id="IPR003918">
    <property type="entry name" value="NADH_UbQ_OxRdtase"/>
</dbReference>
<dbReference type="InterPro" id="IPR052175">
    <property type="entry name" value="ComplexI-like_HydComp"/>
</dbReference>
<keyword evidence="4 8" id="KW-1133">Transmembrane helix</keyword>
<dbReference type="EMBL" id="CP120678">
    <property type="protein sequence ID" value="WIW70854.1"/>
    <property type="molecule type" value="Genomic_DNA"/>
</dbReference>
<feature type="transmembrane region" description="Helical" evidence="8">
    <location>
        <begin position="106"/>
        <end position="123"/>
    </location>
</feature>
<dbReference type="Proteomes" id="UP001243623">
    <property type="component" value="Chromosome"/>
</dbReference>
<feature type="transmembrane region" description="Helical" evidence="8">
    <location>
        <begin position="245"/>
        <end position="265"/>
    </location>
</feature>
<evidence type="ECO:0000256" key="5">
    <source>
        <dbReference type="ARBA" id="ARBA00023002"/>
    </source>
</evidence>
<name>A0A9Y2AHD8_9FIRM</name>
<dbReference type="PANTHER" id="PTHR42682">
    <property type="entry name" value="HYDROGENASE-4 COMPONENT F"/>
    <property type="match status" value="1"/>
</dbReference>
<evidence type="ECO:0000256" key="8">
    <source>
        <dbReference type="SAM" id="Phobius"/>
    </source>
</evidence>
<keyword evidence="3 7" id="KW-0812">Transmembrane</keyword>
<keyword evidence="6 8" id="KW-0472">Membrane</keyword>
<protein>
    <submittedName>
        <fullName evidence="10">Hydrogenase 4 subunit F</fullName>
    </submittedName>
</protein>
<sequence>MLAIALFIVPFITGIISGLVRSTKVADIFQVIGSIATLVIALCIGNHVFNGEVISIYASLIYIDALGAFNIILISLVGCAAAIYSVGYMRYELKEKVITESQLGKYYFFFHFFILTMLIVSAVDNLGLLWVGIELTTLVSAMLVAFYGTQHSLEAAWKYLIMGVVGIGFALLGIVFIYLSGLHSIGEEQSAALQWTELMRVAHTLNPKWVEIGFIFILIGFGTKAGLAPMHFWLPDAHSQAPAPVSAVLSGVLLNTALYGLFRVFSIANIALQGNAGEYLIVFGLLSISVTVPFIMVQHDLKRMLAFSSVEHMGIITLAVGIGGSLGLYGAFLHMFNHSMGKSLLFMSAGNIAQKYHSKYIERISGVIRAMPWTGGIFLFAALAVAGAPPFSIFISEFTIMMAGVEAEKLWASCALAGLVVLIFAGMTYYVVRMAFGEIPTRIGSKTTDVWMKCAMLIPFIFIVLCGIYVPEFIQDSICIAASVLEGGGK</sequence>
<feature type="transmembrane region" description="Helical" evidence="8">
    <location>
        <begin position="28"/>
        <end position="49"/>
    </location>
</feature>
<dbReference type="GO" id="GO:0042773">
    <property type="term" value="P:ATP synthesis coupled electron transport"/>
    <property type="evidence" value="ECO:0007669"/>
    <property type="project" value="InterPro"/>
</dbReference>
<evidence type="ECO:0000256" key="3">
    <source>
        <dbReference type="ARBA" id="ARBA00022692"/>
    </source>
</evidence>
<evidence type="ECO:0000256" key="4">
    <source>
        <dbReference type="ARBA" id="ARBA00022989"/>
    </source>
</evidence>
<dbReference type="GO" id="GO:0016491">
    <property type="term" value="F:oxidoreductase activity"/>
    <property type="evidence" value="ECO:0007669"/>
    <property type="project" value="UniProtKB-KW"/>
</dbReference>
<evidence type="ECO:0000256" key="7">
    <source>
        <dbReference type="RuleBase" id="RU000320"/>
    </source>
</evidence>
<keyword evidence="11" id="KW-1185">Reference proteome</keyword>